<gene>
    <name evidence="2" type="ORF">WS71_29880</name>
</gene>
<reference evidence="2 3" key="1">
    <citation type="submission" date="2015-12" db="EMBL/GenBank/DDBJ databases">
        <title>Diversity of Burkholderia near neighbor genomes.</title>
        <authorList>
            <person name="Sahl J."/>
            <person name="Wagner D."/>
            <person name="Keim P."/>
        </authorList>
    </citation>
    <scope>NUCLEOTIDE SEQUENCE [LARGE SCALE GENOMIC DNA]</scope>
    <source>
        <strain evidence="2 3">BDU8</strain>
    </source>
</reference>
<protein>
    <submittedName>
        <fullName evidence="2">Uncharacterized protein</fullName>
    </submittedName>
</protein>
<name>A0A1B4G5V4_9BURK</name>
<evidence type="ECO:0000313" key="2">
    <source>
        <dbReference type="EMBL" id="AOJ11297.1"/>
    </source>
</evidence>
<dbReference type="EMBL" id="CP013389">
    <property type="protein sequence ID" value="AOJ11297.1"/>
    <property type="molecule type" value="Genomic_DNA"/>
</dbReference>
<dbReference type="AlphaFoldDB" id="A0A1B4G5V4"/>
<accession>A0A1B4G5V4</accession>
<evidence type="ECO:0000256" key="1">
    <source>
        <dbReference type="SAM" id="MobiDB-lite"/>
    </source>
</evidence>
<dbReference type="Proteomes" id="UP000067711">
    <property type="component" value="Chromosome 1"/>
</dbReference>
<evidence type="ECO:0000313" key="3">
    <source>
        <dbReference type="Proteomes" id="UP000067711"/>
    </source>
</evidence>
<feature type="region of interest" description="Disordered" evidence="1">
    <location>
        <begin position="173"/>
        <end position="204"/>
    </location>
</feature>
<organism evidence="2 3">
    <name type="scientific">Burkholderia mayonis</name>
    <dbReference type="NCBI Taxonomy" id="1385591"/>
    <lineage>
        <taxon>Bacteria</taxon>
        <taxon>Pseudomonadati</taxon>
        <taxon>Pseudomonadota</taxon>
        <taxon>Betaproteobacteria</taxon>
        <taxon>Burkholderiales</taxon>
        <taxon>Burkholderiaceae</taxon>
        <taxon>Burkholderia</taxon>
        <taxon>pseudomallei group</taxon>
    </lineage>
</organism>
<proteinExistence type="predicted"/>
<sequence length="204" mass="22448">MTDLILEWPTYILSGTMPPDALAAARKRASDPIGIRRLEDAIGPIVADAPEARAFRDAEINAPRIETWSGGHLEALCDDMPDATHIVVIVLDVYREEATPPAHYSGALMIRDPRAGCANVFVPGLPYGRPFEFVARPGAYVCYPAWLRGAVLPVSNGHEIRLLRAKLVTMRPGTHDRTVGRQRDCNARPDENDIERADRSRASA</sequence>